<dbReference type="PANTHER" id="PTHR10900:SF77">
    <property type="entry name" value="FI19380P1"/>
    <property type="match status" value="1"/>
</dbReference>
<proteinExistence type="predicted"/>
<dbReference type="EMBL" id="HBIX01000384">
    <property type="protein sequence ID" value="CAE0707586.1"/>
    <property type="molecule type" value="Transcribed_RNA"/>
</dbReference>
<feature type="compositionally biased region" description="Polar residues" evidence="1">
    <location>
        <begin position="548"/>
        <end position="567"/>
    </location>
</feature>
<dbReference type="PANTHER" id="PTHR10900">
    <property type="entry name" value="PERIOSTIN-RELATED"/>
    <property type="match status" value="1"/>
</dbReference>
<evidence type="ECO:0000256" key="1">
    <source>
        <dbReference type="SAM" id="MobiDB-lite"/>
    </source>
</evidence>
<feature type="compositionally biased region" description="Polar residues" evidence="1">
    <location>
        <begin position="522"/>
        <end position="536"/>
    </location>
</feature>
<dbReference type="AlphaFoldDB" id="A0A7S4EEQ9"/>
<sequence>MILTPNFLSVGFLLCTLVSFNFFIVVVQADLKYYIYLEEESVLKDADINKNINYLEDNTAGEVIVLESVGSLPFEKSSYSADGDTCPSMVSKAGGINAQYLCVGSNQLQKESIVFFPIAPTTRYDSTTASHLPLRFGALTESHGASSGLLLWRNALAVDWPVSATSLNALNTSLNGISFGKDTSRDLFNTEWLRSTTSSYQDGEVVAEWHLLSESGGDPILNGGSLQLIKGKPSPSLQQEQLSDDGDKSVTDTVSVADYLPNKASAISCQSIAQTLCSENNNEKYGTMCSLMMQVGLDDVLSSSGSDSSYTLYAPTNEAFSRTFGGKAPPALLSGHDLTKLLLSHIIVGNSNESSQSQARPGQIAFRYEKMVCGAKRIMASMQVTKIGCDANAEISYVIGAGNQNIHKPSFLDVDHETCNGVIHTLDYVILPSSKESGDQAIEHQHDHYVVDIDTTAGPGEEQTSTNKNNLDKSDIASFFKEDMGGVKGAVDEKEIALSKTVTTKTNEGDSTFEQNDLRPVTQKNTNSVFTPQVKEQPQKSRDDKTVADNNGRQLGLQQRRATTPSVSEKRRQGHLRSPR</sequence>
<feature type="domain" description="FAS1" evidence="2">
    <location>
        <begin position="269"/>
        <end position="430"/>
    </location>
</feature>
<dbReference type="Gene3D" id="2.30.180.10">
    <property type="entry name" value="FAS1 domain"/>
    <property type="match status" value="1"/>
</dbReference>
<dbReference type="PROSITE" id="PS50213">
    <property type="entry name" value="FAS1"/>
    <property type="match status" value="1"/>
</dbReference>
<dbReference type="InterPro" id="IPR036378">
    <property type="entry name" value="FAS1_dom_sf"/>
</dbReference>
<dbReference type="InterPro" id="IPR050904">
    <property type="entry name" value="Adhesion/Biosynth-related"/>
</dbReference>
<dbReference type="Pfam" id="PF02469">
    <property type="entry name" value="Fasciclin"/>
    <property type="match status" value="1"/>
</dbReference>
<feature type="compositionally biased region" description="Basic and acidic residues" evidence="1">
    <location>
        <begin position="537"/>
        <end position="547"/>
    </location>
</feature>
<protein>
    <recommendedName>
        <fullName evidence="2">FAS1 domain-containing protein</fullName>
    </recommendedName>
</protein>
<name>A0A7S4EEQ9_9STRA</name>
<dbReference type="SUPFAM" id="SSF82153">
    <property type="entry name" value="FAS1 domain"/>
    <property type="match status" value="1"/>
</dbReference>
<reference evidence="3" key="1">
    <citation type="submission" date="2021-01" db="EMBL/GenBank/DDBJ databases">
        <authorList>
            <person name="Corre E."/>
            <person name="Pelletier E."/>
            <person name="Niang G."/>
            <person name="Scheremetjew M."/>
            <person name="Finn R."/>
            <person name="Kale V."/>
            <person name="Holt S."/>
            <person name="Cochrane G."/>
            <person name="Meng A."/>
            <person name="Brown T."/>
            <person name="Cohen L."/>
        </authorList>
    </citation>
    <scope>NUCLEOTIDE SEQUENCE</scope>
    <source>
        <strain evidence="3">10249 10 AB</strain>
    </source>
</reference>
<gene>
    <name evidence="3" type="ORF">PAUS00366_LOCUS306</name>
</gene>
<evidence type="ECO:0000259" key="2">
    <source>
        <dbReference type="PROSITE" id="PS50213"/>
    </source>
</evidence>
<feature type="region of interest" description="Disordered" evidence="1">
    <location>
        <begin position="502"/>
        <end position="580"/>
    </location>
</feature>
<organism evidence="3">
    <name type="scientific">Pseudo-nitzschia australis</name>
    <dbReference type="NCBI Taxonomy" id="44445"/>
    <lineage>
        <taxon>Eukaryota</taxon>
        <taxon>Sar</taxon>
        <taxon>Stramenopiles</taxon>
        <taxon>Ochrophyta</taxon>
        <taxon>Bacillariophyta</taxon>
        <taxon>Bacillariophyceae</taxon>
        <taxon>Bacillariophycidae</taxon>
        <taxon>Bacillariales</taxon>
        <taxon>Bacillariaceae</taxon>
        <taxon>Pseudo-nitzschia</taxon>
    </lineage>
</organism>
<feature type="compositionally biased region" description="Polar residues" evidence="1">
    <location>
        <begin position="502"/>
        <end position="515"/>
    </location>
</feature>
<evidence type="ECO:0000313" key="3">
    <source>
        <dbReference type="EMBL" id="CAE0707586.1"/>
    </source>
</evidence>
<dbReference type="InterPro" id="IPR000782">
    <property type="entry name" value="FAS1_domain"/>
</dbReference>
<accession>A0A7S4EEQ9</accession>